<dbReference type="VEuPathDB" id="MicrosporidiaDB:EDEG_02323"/>
<reference evidence="2 3" key="1">
    <citation type="submission" date="2011-08" db="EMBL/GenBank/DDBJ databases">
        <authorList>
            <person name="Liu Z.J."/>
            <person name="Shi F.L."/>
            <person name="Lu J.Q."/>
            <person name="Li M."/>
            <person name="Wang Z.L."/>
        </authorList>
    </citation>
    <scope>NUCLEOTIDE SEQUENCE [LARGE SCALE GENOMIC DNA]</scope>
    <source>
        <strain evidence="2 3">USNM 41457</strain>
    </source>
</reference>
<sequence length="368" mass="40235">MRIANLILGFFFSTITLSIYYSSLKNNSEICFPENKNNYICAKEPKTRFRDGDKSWVLAKKKPFKVTLIKSNEDSSEFQIKRKKPRGLPEPSRPLIAPFPMVLPPCLPYPPFMAMQRGFAPCPALLPPPPKRNIFIILESILVQKKNELVAVITNRSKNFIEAVKTGLSDIKAALEIQISAANNQLIKTLGNLFTADQQAMAERVFATITSNNSNLMSSLTTLTSTANAAIQQNISALITAGSAAITAAINDLTTAAGTLQQMLAITAAITDGFISSSAQYAKAQTAAINKMFAEQFQTLSAPFTDAINNNNTSIQSMFSAAAGQATTYIVSLFNALLGDFTILIEAIVNEYRNETDRSILNYFSCEP</sequence>
<dbReference type="InParanoid" id="J9D6B2"/>
<feature type="chain" id="PRO_5003822851" evidence="1">
    <location>
        <begin position="19"/>
        <end position="368"/>
    </location>
</feature>
<name>J9D6B2_EDHAE</name>
<dbReference type="Proteomes" id="UP000003163">
    <property type="component" value="Unassembled WGS sequence"/>
</dbReference>
<dbReference type="EMBL" id="AFBI03000040">
    <property type="protein sequence ID" value="EJW03336.1"/>
    <property type="molecule type" value="Genomic_DNA"/>
</dbReference>
<accession>J9D6B2</accession>
<evidence type="ECO:0000313" key="2">
    <source>
        <dbReference type="EMBL" id="EJW03336.1"/>
    </source>
</evidence>
<dbReference type="HOGENOM" id="CLU_752321_0_0_1"/>
<proteinExistence type="predicted"/>
<feature type="signal peptide" evidence="1">
    <location>
        <begin position="1"/>
        <end position="18"/>
    </location>
</feature>
<evidence type="ECO:0000313" key="3">
    <source>
        <dbReference type="Proteomes" id="UP000003163"/>
    </source>
</evidence>
<keyword evidence="1" id="KW-0732">Signal</keyword>
<keyword evidence="3" id="KW-1185">Reference proteome</keyword>
<evidence type="ECO:0000256" key="1">
    <source>
        <dbReference type="SAM" id="SignalP"/>
    </source>
</evidence>
<dbReference type="AlphaFoldDB" id="J9D6B2"/>
<protein>
    <submittedName>
        <fullName evidence="2">Uncharacterized protein</fullName>
    </submittedName>
</protein>
<gene>
    <name evidence="2" type="ORF">EDEG_02323</name>
</gene>
<comment type="caution">
    <text evidence="2">The sequence shown here is derived from an EMBL/GenBank/DDBJ whole genome shotgun (WGS) entry which is preliminary data.</text>
</comment>
<organism evidence="2 3">
    <name type="scientific">Edhazardia aedis (strain USNM 41457)</name>
    <name type="common">Microsporidian parasite</name>
    <dbReference type="NCBI Taxonomy" id="1003232"/>
    <lineage>
        <taxon>Eukaryota</taxon>
        <taxon>Fungi</taxon>
        <taxon>Fungi incertae sedis</taxon>
        <taxon>Microsporidia</taxon>
        <taxon>Edhazardia</taxon>
    </lineage>
</organism>
<reference evidence="3" key="2">
    <citation type="submission" date="2015-07" db="EMBL/GenBank/DDBJ databases">
        <title>Contrasting host-pathogen interactions and genome evolution in two generalist and specialist microsporidian pathogens of mosquitoes.</title>
        <authorList>
            <consortium name="The Broad Institute Genomics Platform"/>
            <consortium name="The Broad Institute Genome Sequencing Center for Infectious Disease"/>
            <person name="Cuomo C.A."/>
            <person name="Sanscrainte N.D."/>
            <person name="Goldberg J.M."/>
            <person name="Heiman D."/>
            <person name="Young S."/>
            <person name="Zeng Q."/>
            <person name="Becnel J.J."/>
            <person name="Birren B.W."/>
        </authorList>
    </citation>
    <scope>NUCLEOTIDE SEQUENCE [LARGE SCALE GENOMIC DNA]</scope>
    <source>
        <strain evidence="3">USNM 41457</strain>
    </source>
</reference>